<comment type="caution">
    <text evidence="2">The sequence shown here is derived from an EMBL/GenBank/DDBJ whole genome shotgun (WGS) entry which is preliminary data.</text>
</comment>
<accession>A0A7D9L3Q2</accession>
<name>A0A7D9L3Q2_PARCT</name>
<feature type="compositionally biased region" description="Low complexity" evidence="1">
    <location>
        <begin position="27"/>
        <end position="37"/>
    </location>
</feature>
<organism evidence="2 3">
    <name type="scientific">Paramuricea clavata</name>
    <name type="common">Red gorgonian</name>
    <name type="synonym">Violescent sea-whip</name>
    <dbReference type="NCBI Taxonomy" id="317549"/>
    <lineage>
        <taxon>Eukaryota</taxon>
        <taxon>Metazoa</taxon>
        <taxon>Cnidaria</taxon>
        <taxon>Anthozoa</taxon>
        <taxon>Octocorallia</taxon>
        <taxon>Malacalcyonacea</taxon>
        <taxon>Plexauridae</taxon>
        <taxon>Paramuricea</taxon>
    </lineage>
</organism>
<evidence type="ECO:0000313" key="3">
    <source>
        <dbReference type="Proteomes" id="UP001152795"/>
    </source>
</evidence>
<keyword evidence="3" id="KW-1185">Reference proteome</keyword>
<dbReference type="Proteomes" id="UP001152795">
    <property type="component" value="Unassembled WGS sequence"/>
</dbReference>
<feature type="compositionally biased region" description="Polar residues" evidence="1">
    <location>
        <begin position="1"/>
        <end position="10"/>
    </location>
</feature>
<dbReference type="EMBL" id="CACRXK020013269">
    <property type="protein sequence ID" value="CAB4024848.1"/>
    <property type="molecule type" value="Genomic_DNA"/>
</dbReference>
<evidence type="ECO:0000313" key="2">
    <source>
        <dbReference type="EMBL" id="CAB4024848.1"/>
    </source>
</evidence>
<dbReference type="OrthoDB" id="5958240at2759"/>
<sequence length="463" mass="53246">MAQDTLSVSQRTEHKIETQQSDEMEISSCHSSLSTSSEPVEEVSVWLDEKEEQQCKRQVLNDAFDSITGGRTSPLQSTLNTEWDDISATQQNYYLRKAREMITATLSVVSPGQERELWESLRKEPLHNNEVDCCDDVPHRRCFDAKSDPIEVLIEAHNQAQSWQTKRQILSLFASDFSKSELQRMIPSLSKWRIDQARDHAIKSGKGQPVQDKPLFRSRINSAKVDHFLDFISRPELLQDVAFGTKTLRLDSGERIVIPAAVRTLIPSRIIEQYAAYCKQQEFESASERSLYRMLDVCSASMQKSLQGLDNITAEGTQSIDSLVKIVENLVENAADETWGKHIQHKIKEVKRYFKTDFKAHIGKEENCADHCTTHSLSDTKAENYKSTCNQNHNINCERCESLELVLQEIKYELDLTEMDDEQRSRVEFDLKQCETSIYAWKAHLLRTITQDEAKQETLNKLY</sequence>
<reference evidence="2" key="1">
    <citation type="submission" date="2020-04" db="EMBL/GenBank/DDBJ databases">
        <authorList>
            <person name="Alioto T."/>
            <person name="Alioto T."/>
            <person name="Gomez Garrido J."/>
        </authorList>
    </citation>
    <scope>NUCLEOTIDE SEQUENCE</scope>
    <source>
        <strain evidence="2">A484AB</strain>
    </source>
</reference>
<protein>
    <submittedName>
        <fullName evidence="2">Transposon Tf2-6 poly</fullName>
    </submittedName>
</protein>
<proteinExistence type="predicted"/>
<gene>
    <name evidence="2" type="ORF">PACLA_8A000674</name>
</gene>
<evidence type="ECO:0000256" key="1">
    <source>
        <dbReference type="SAM" id="MobiDB-lite"/>
    </source>
</evidence>
<feature type="region of interest" description="Disordered" evidence="1">
    <location>
        <begin position="1"/>
        <end position="37"/>
    </location>
</feature>
<dbReference type="AlphaFoldDB" id="A0A7D9L3Q2"/>